<evidence type="ECO:0000313" key="2">
    <source>
        <dbReference type="Proteomes" id="UP000837857"/>
    </source>
</evidence>
<dbReference type="Proteomes" id="UP000837857">
    <property type="component" value="Chromosome 18"/>
</dbReference>
<protein>
    <submittedName>
        <fullName evidence="1">Uncharacterized protein</fullName>
    </submittedName>
</protein>
<accession>A0ABN8I4J4</accession>
<name>A0ABN8I4J4_9NEOP</name>
<gene>
    <name evidence="1" type="ORF">IPOD504_LOCUS6329</name>
</gene>
<organism evidence="1 2">
    <name type="scientific">Iphiclides podalirius</name>
    <name type="common">scarce swallowtail</name>
    <dbReference type="NCBI Taxonomy" id="110791"/>
    <lineage>
        <taxon>Eukaryota</taxon>
        <taxon>Metazoa</taxon>
        <taxon>Ecdysozoa</taxon>
        <taxon>Arthropoda</taxon>
        <taxon>Hexapoda</taxon>
        <taxon>Insecta</taxon>
        <taxon>Pterygota</taxon>
        <taxon>Neoptera</taxon>
        <taxon>Endopterygota</taxon>
        <taxon>Lepidoptera</taxon>
        <taxon>Glossata</taxon>
        <taxon>Ditrysia</taxon>
        <taxon>Papilionoidea</taxon>
        <taxon>Papilionidae</taxon>
        <taxon>Papilioninae</taxon>
        <taxon>Iphiclides</taxon>
    </lineage>
</organism>
<sequence>MLQLCCGCSRGNCTLLFGDKSYDNGVERSGAFAGRDVRLTFRAIGRSQTGLMIAAVITQTSARGLLDWRPSPPSAGDWRPLCGTRPHRFRSTAPVIPRRLIGRGVA</sequence>
<reference evidence="1" key="1">
    <citation type="submission" date="2022-03" db="EMBL/GenBank/DDBJ databases">
        <authorList>
            <person name="Martin H S."/>
        </authorList>
    </citation>
    <scope>NUCLEOTIDE SEQUENCE</scope>
</reference>
<proteinExistence type="predicted"/>
<feature type="non-terminal residue" evidence="1">
    <location>
        <position position="106"/>
    </location>
</feature>
<evidence type="ECO:0000313" key="1">
    <source>
        <dbReference type="EMBL" id="CAH2048735.1"/>
    </source>
</evidence>
<dbReference type="EMBL" id="OW152830">
    <property type="protein sequence ID" value="CAH2048735.1"/>
    <property type="molecule type" value="Genomic_DNA"/>
</dbReference>
<keyword evidence="2" id="KW-1185">Reference proteome</keyword>